<proteinExistence type="predicted"/>
<keyword evidence="3" id="KW-0804">Transcription</keyword>
<dbReference type="PROSITE" id="PS50888">
    <property type="entry name" value="BHLH"/>
    <property type="match status" value="1"/>
</dbReference>
<dbReference type="Gene3D" id="4.10.280.10">
    <property type="entry name" value="Helix-loop-helix DNA-binding domain"/>
    <property type="match status" value="1"/>
</dbReference>
<feature type="region of interest" description="Disordered" evidence="5">
    <location>
        <begin position="192"/>
        <end position="223"/>
    </location>
</feature>
<dbReference type="PANTHER" id="PTHR46665:SF1">
    <property type="entry name" value="SPERMATOGENESIS- AND OOGENESIS-SPECIFIC BASIC HELIX-LOOP-HELIX-CONTAINING PROTEIN 1"/>
    <property type="match status" value="1"/>
</dbReference>
<accession>A0ABM3ADH9</accession>
<feature type="compositionally biased region" description="Low complexity" evidence="5">
    <location>
        <begin position="197"/>
        <end position="221"/>
    </location>
</feature>
<dbReference type="SUPFAM" id="SSF47459">
    <property type="entry name" value="HLH, helix-loop-helix DNA-binding domain"/>
    <property type="match status" value="1"/>
</dbReference>
<dbReference type="Proteomes" id="UP000818029">
    <property type="component" value="Chromosome D07"/>
</dbReference>
<evidence type="ECO:0000256" key="4">
    <source>
        <dbReference type="ARBA" id="ARBA00023242"/>
    </source>
</evidence>
<evidence type="ECO:0000256" key="5">
    <source>
        <dbReference type="SAM" id="MobiDB-lite"/>
    </source>
</evidence>
<dbReference type="InterPro" id="IPR036638">
    <property type="entry name" value="HLH_DNA-bd_sf"/>
</dbReference>
<dbReference type="InterPro" id="IPR044658">
    <property type="entry name" value="bHLH92/bHLH041-like"/>
</dbReference>
<keyword evidence="2" id="KW-0805">Transcription regulation</keyword>
<evidence type="ECO:0000256" key="3">
    <source>
        <dbReference type="ARBA" id="ARBA00023163"/>
    </source>
</evidence>
<feature type="domain" description="BHLH" evidence="6">
    <location>
        <begin position="371"/>
        <end position="420"/>
    </location>
</feature>
<evidence type="ECO:0000313" key="8">
    <source>
        <dbReference type="RefSeq" id="XP_040952910.1"/>
    </source>
</evidence>
<organism evidence="7 8">
    <name type="scientific">Gossypium hirsutum</name>
    <name type="common">Upland cotton</name>
    <name type="synonym">Gossypium mexicanum</name>
    <dbReference type="NCBI Taxonomy" id="3635"/>
    <lineage>
        <taxon>Eukaryota</taxon>
        <taxon>Viridiplantae</taxon>
        <taxon>Streptophyta</taxon>
        <taxon>Embryophyta</taxon>
        <taxon>Tracheophyta</taxon>
        <taxon>Spermatophyta</taxon>
        <taxon>Magnoliopsida</taxon>
        <taxon>eudicotyledons</taxon>
        <taxon>Gunneridae</taxon>
        <taxon>Pentapetalae</taxon>
        <taxon>rosids</taxon>
        <taxon>malvids</taxon>
        <taxon>Malvales</taxon>
        <taxon>Malvaceae</taxon>
        <taxon>Malvoideae</taxon>
        <taxon>Gossypium</taxon>
    </lineage>
</organism>
<evidence type="ECO:0000313" key="7">
    <source>
        <dbReference type="Proteomes" id="UP000818029"/>
    </source>
</evidence>
<dbReference type="RefSeq" id="XP_040952910.1">
    <property type="nucleotide sequence ID" value="XM_041096976.1"/>
</dbReference>
<protein>
    <submittedName>
        <fullName evidence="8">Transcription factor bHLH041 isoform X1</fullName>
    </submittedName>
</protein>
<dbReference type="InterPro" id="IPR055477">
    <property type="entry name" value="DUF7049"/>
</dbReference>
<dbReference type="Pfam" id="PF23132">
    <property type="entry name" value="DUF7049"/>
    <property type="match status" value="1"/>
</dbReference>
<sequence length="553" mass="62037">MDAVFNLDEASRAEFLHLLMQSTGCSYICLWSYSFLQQANCLIGLDGCCNEENSQALGLFLEYKQLILRLENDNGLVPGFAFKNNQPYIELRELELQNRAFHETQRQFYRVIKIKCKFYITKELTVINFGFHLKITRHITLFLLLQVAGIKVCFQANTAAFMACRSGEIELGSSSVVQLNMEMEMRSFFSEDQLPESTDQNRPSSSSSSLRSLSTSSPDSSLIFTVPTTHEPAPSSLQQATITPSSINDPRRAMQAFSQTGSNIPLPTLESENAAMTRAILAVLTSPSSSSSSSSTPFYRNQSLPYNNYRLNPKASAFKRYATGLGAGPATTPARASLRAQAMMKRAILFYRKFNLARREQLLRSRPGPTSNQLHHMMSERKRREKLNESFVALRSLLPSGTKRDKASVLTTAREYLVSLKAQIMELNRQKQLLEAPILPSKEGAAAIEVNDPSNERVNVRVIPVPESTSEERLADLRVTIRGERPIVDILIHLLEFLKLDRKVSLMSIEANTGVSEFGSVNLVSLRLRIQGDGWDESTFQEAVRRLITDLAQ</sequence>
<gene>
    <name evidence="8" type="primary">LOC107932249</name>
</gene>
<keyword evidence="4" id="KW-0539">Nucleus</keyword>
<reference evidence="8" key="2">
    <citation type="submission" date="2025-08" db="UniProtKB">
        <authorList>
            <consortium name="RefSeq"/>
        </authorList>
    </citation>
    <scope>IDENTIFICATION</scope>
</reference>
<dbReference type="InterPro" id="IPR011598">
    <property type="entry name" value="bHLH_dom"/>
</dbReference>
<dbReference type="Pfam" id="PF00010">
    <property type="entry name" value="HLH"/>
    <property type="match status" value="1"/>
</dbReference>
<dbReference type="InterPro" id="IPR055478">
    <property type="entry name" value="DUF7050"/>
</dbReference>
<evidence type="ECO:0000259" key="6">
    <source>
        <dbReference type="PROSITE" id="PS50888"/>
    </source>
</evidence>
<dbReference type="Pfam" id="PF23133">
    <property type="entry name" value="DUF7050"/>
    <property type="match status" value="2"/>
</dbReference>
<evidence type="ECO:0000256" key="1">
    <source>
        <dbReference type="ARBA" id="ARBA00004123"/>
    </source>
</evidence>
<dbReference type="PANTHER" id="PTHR46665">
    <property type="entry name" value="TRANSCRIPTION FACTOR BHLH041-RELATED-RELATED"/>
    <property type="match status" value="1"/>
</dbReference>
<keyword evidence="7" id="KW-1185">Reference proteome</keyword>
<dbReference type="SMART" id="SM00353">
    <property type="entry name" value="HLH"/>
    <property type="match status" value="1"/>
</dbReference>
<dbReference type="GeneID" id="107932249"/>
<reference evidence="7" key="1">
    <citation type="journal article" date="2020" name="Nat. Genet.">
        <title>Genomic diversifications of five Gossypium allopolyploid species and their impact on cotton improvement.</title>
        <authorList>
            <person name="Chen Z.J."/>
            <person name="Sreedasyam A."/>
            <person name="Ando A."/>
            <person name="Song Q."/>
            <person name="De Santiago L.M."/>
            <person name="Hulse-Kemp A.M."/>
            <person name="Ding M."/>
            <person name="Ye W."/>
            <person name="Kirkbride R.C."/>
            <person name="Jenkins J."/>
            <person name="Plott C."/>
            <person name="Lovell J."/>
            <person name="Lin Y.M."/>
            <person name="Vaughn R."/>
            <person name="Liu B."/>
            <person name="Simpson S."/>
            <person name="Scheffler B.E."/>
            <person name="Wen L."/>
            <person name="Saski C.A."/>
            <person name="Grover C.E."/>
            <person name="Hu G."/>
            <person name="Conover J.L."/>
            <person name="Carlson J.W."/>
            <person name="Shu S."/>
            <person name="Boston L.B."/>
            <person name="Williams M."/>
            <person name="Peterson D.G."/>
            <person name="McGee K."/>
            <person name="Jones D.C."/>
            <person name="Wendel J.F."/>
            <person name="Stelly D.M."/>
            <person name="Grimwood J."/>
            <person name="Schmutz J."/>
        </authorList>
    </citation>
    <scope>NUCLEOTIDE SEQUENCE [LARGE SCALE GENOMIC DNA]</scope>
    <source>
        <strain evidence="7">cv. TM-1</strain>
    </source>
</reference>
<evidence type="ECO:0000256" key="2">
    <source>
        <dbReference type="ARBA" id="ARBA00023015"/>
    </source>
</evidence>
<name>A0ABM3ADH9_GOSHI</name>
<comment type="subcellular location">
    <subcellularLocation>
        <location evidence="1">Nucleus</location>
    </subcellularLocation>
</comment>